<organism evidence="2 3">
    <name type="scientific">Actinoalloteichus fjordicus</name>
    <dbReference type="NCBI Taxonomy" id="1612552"/>
    <lineage>
        <taxon>Bacteria</taxon>
        <taxon>Bacillati</taxon>
        <taxon>Actinomycetota</taxon>
        <taxon>Actinomycetes</taxon>
        <taxon>Pseudonocardiales</taxon>
        <taxon>Pseudonocardiaceae</taxon>
        <taxon>Actinoalloteichus</taxon>
    </lineage>
</organism>
<dbReference type="EMBL" id="CP016076">
    <property type="protein sequence ID" value="APU17330.1"/>
    <property type="molecule type" value="Genomic_DNA"/>
</dbReference>
<feature type="compositionally biased region" description="Low complexity" evidence="1">
    <location>
        <begin position="127"/>
        <end position="136"/>
    </location>
</feature>
<keyword evidence="3" id="KW-1185">Reference proteome</keyword>
<feature type="region of interest" description="Disordered" evidence="1">
    <location>
        <begin position="23"/>
        <end position="162"/>
    </location>
</feature>
<dbReference type="AlphaFoldDB" id="A0AAC9PUQ8"/>
<reference evidence="3" key="1">
    <citation type="submission" date="2016-06" db="EMBL/GenBank/DDBJ databases">
        <title>Complete genome sequence of Actinoalloteichus fjordicus DSM 46855 (=ADI127-17), type strain of the new species Actinoalloteichus fjordicus.</title>
        <authorList>
            <person name="Ruckert C."/>
            <person name="Nouioui I."/>
            <person name="Willmese J."/>
            <person name="van Wezel G."/>
            <person name="Klenk H.-P."/>
            <person name="Kalinowski J."/>
            <person name="Zotchev S.B."/>
        </authorList>
    </citation>
    <scope>NUCLEOTIDE SEQUENCE [LARGE SCALE GENOMIC DNA]</scope>
    <source>
        <strain evidence="3">ADI127-7</strain>
    </source>
</reference>
<dbReference type="RefSeq" id="WP_075742699.1">
    <property type="nucleotide sequence ID" value="NZ_CP016076.1"/>
</dbReference>
<feature type="compositionally biased region" description="Pro residues" evidence="1">
    <location>
        <begin position="113"/>
        <end position="126"/>
    </location>
</feature>
<proteinExistence type="predicted"/>
<evidence type="ECO:0000256" key="1">
    <source>
        <dbReference type="SAM" id="MobiDB-lite"/>
    </source>
</evidence>
<feature type="compositionally biased region" description="Polar residues" evidence="1">
    <location>
        <begin position="25"/>
        <end position="39"/>
    </location>
</feature>
<evidence type="ECO:0000313" key="2">
    <source>
        <dbReference type="EMBL" id="APU17330.1"/>
    </source>
</evidence>
<dbReference type="KEGG" id="acad:UA74_26625"/>
<name>A0AAC9PUQ8_9PSEU</name>
<sequence>MDPRDRADETLARARARGAFVITPDNATSPMDAASTVQIPRSVVTANDPVNPAPDHDPTVVLRGRVSRGPYPPPQGGGPRDGRPPQGQQPQHPSHRPGQRPLQPGQPPQSQQGPPPQSQPQGPPPGQQQGQPHQQGQPPPHVPAQHQNQVESTIPPWHTEEF</sequence>
<gene>
    <name evidence="2" type="ORF">UA74_26625</name>
</gene>
<dbReference type="Proteomes" id="UP000185511">
    <property type="component" value="Chromosome"/>
</dbReference>
<feature type="compositionally biased region" description="Low complexity" evidence="1">
    <location>
        <begin position="99"/>
        <end position="112"/>
    </location>
</feature>
<evidence type="ECO:0000313" key="3">
    <source>
        <dbReference type="Proteomes" id="UP000185511"/>
    </source>
</evidence>
<accession>A0AAC9PUQ8</accession>
<protein>
    <submittedName>
        <fullName evidence="2">Uncharacterized protein</fullName>
    </submittedName>
</protein>